<evidence type="ECO:0000256" key="4">
    <source>
        <dbReference type="ARBA" id="ARBA00022989"/>
    </source>
</evidence>
<organism evidence="8 9">
    <name type="scientific">Physocladia obscura</name>
    <dbReference type="NCBI Taxonomy" id="109957"/>
    <lineage>
        <taxon>Eukaryota</taxon>
        <taxon>Fungi</taxon>
        <taxon>Fungi incertae sedis</taxon>
        <taxon>Chytridiomycota</taxon>
        <taxon>Chytridiomycota incertae sedis</taxon>
        <taxon>Chytridiomycetes</taxon>
        <taxon>Chytridiales</taxon>
        <taxon>Chytriomycetaceae</taxon>
        <taxon>Physocladia</taxon>
    </lineage>
</organism>
<keyword evidence="5 6" id="KW-0472">Membrane</keyword>
<evidence type="ECO:0000256" key="2">
    <source>
        <dbReference type="ARBA" id="ARBA00022692"/>
    </source>
</evidence>
<gene>
    <name evidence="8" type="ORF">HK100_002765</name>
</gene>
<keyword evidence="3" id="KW-0864">Zinc transport</keyword>
<keyword evidence="3" id="KW-0813">Transport</keyword>
<feature type="transmembrane region" description="Helical" evidence="6">
    <location>
        <begin position="57"/>
        <end position="79"/>
    </location>
</feature>
<evidence type="ECO:0000313" key="8">
    <source>
        <dbReference type="EMBL" id="KAJ3111224.1"/>
    </source>
</evidence>
<proteinExistence type="predicted"/>
<feature type="transmembrane region" description="Helical" evidence="6">
    <location>
        <begin position="205"/>
        <end position="228"/>
    </location>
</feature>
<dbReference type="InterPro" id="IPR050681">
    <property type="entry name" value="CDF/SLC30A"/>
</dbReference>
<dbReference type="Pfam" id="PF01545">
    <property type="entry name" value="Cation_efflux"/>
    <property type="match status" value="1"/>
</dbReference>
<accession>A0AAD5SXX5</accession>
<name>A0AAD5SXX5_9FUNG</name>
<protein>
    <recommendedName>
        <fullName evidence="7">Cation efflux protein transmembrane domain-containing protein</fullName>
    </recommendedName>
</protein>
<reference evidence="8" key="1">
    <citation type="submission" date="2020-05" db="EMBL/GenBank/DDBJ databases">
        <title>Phylogenomic resolution of chytrid fungi.</title>
        <authorList>
            <person name="Stajich J.E."/>
            <person name="Amses K."/>
            <person name="Simmons R."/>
            <person name="Seto K."/>
            <person name="Myers J."/>
            <person name="Bonds A."/>
            <person name="Quandt C.A."/>
            <person name="Barry K."/>
            <person name="Liu P."/>
            <person name="Grigoriev I."/>
            <person name="Longcore J.E."/>
            <person name="James T.Y."/>
        </authorList>
    </citation>
    <scope>NUCLEOTIDE SEQUENCE</scope>
    <source>
        <strain evidence="8">JEL0513</strain>
    </source>
</reference>
<feature type="transmembrane region" description="Helical" evidence="6">
    <location>
        <begin position="91"/>
        <end position="115"/>
    </location>
</feature>
<keyword evidence="3" id="KW-0862">Zinc</keyword>
<dbReference type="GO" id="GO:0098771">
    <property type="term" value="P:inorganic ion homeostasis"/>
    <property type="evidence" value="ECO:0007669"/>
    <property type="project" value="UniProtKB-ARBA"/>
</dbReference>
<evidence type="ECO:0000256" key="6">
    <source>
        <dbReference type="SAM" id="Phobius"/>
    </source>
</evidence>
<dbReference type="SUPFAM" id="SSF161111">
    <property type="entry name" value="Cation efflux protein transmembrane domain-like"/>
    <property type="match status" value="1"/>
</dbReference>
<keyword evidence="9" id="KW-1185">Reference proteome</keyword>
<dbReference type="Gene3D" id="1.20.1510.10">
    <property type="entry name" value="Cation efflux protein transmembrane domain"/>
    <property type="match status" value="1"/>
</dbReference>
<dbReference type="Proteomes" id="UP001211907">
    <property type="component" value="Unassembled WGS sequence"/>
</dbReference>
<feature type="domain" description="Cation efflux protein transmembrane" evidence="7">
    <location>
        <begin position="27"/>
        <end position="255"/>
    </location>
</feature>
<feature type="transmembrane region" description="Helical" evidence="6">
    <location>
        <begin position="240"/>
        <end position="261"/>
    </location>
</feature>
<evidence type="ECO:0000256" key="1">
    <source>
        <dbReference type="ARBA" id="ARBA00004141"/>
    </source>
</evidence>
<evidence type="ECO:0000256" key="5">
    <source>
        <dbReference type="ARBA" id="ARBA00023136"/>
    </source>
</evidence>
<dbReference type="AlphaFoldDB" id="A0AAD5SXX5"/>
<keyword evidence="2 6" id="KW-0812">Transmembrane</keyword>
<comment type="subcellular location">
    <subcellularLocation>
        <location evidence="1">Membrane</location>
        <topology evidence="1">Multi-pass membrane protein</topology>
    </subcellularLocation>
</comment>
<keyword evidence="4 6" id="KW-1133">Transmembrane helix</keyword>
<dbReference type="GO" id="GO:0005385">
    <property type="term" value="F:zinc ion transmembrane transporter activity"/>
    <property type="evidence" value="ECO:0007669"/>
    <property type="project" value="TreeGrafter"/>
</dbReference>
<dbReference type="NCBIfam" id="TIGR01297">
    <property type="entry name" value="CDF"/>
    <property type="match status" value="1"/>
</dbReference>
<dbReference type="GO" id="GO:0030003">
    <property type="term" value="P:intracellular monoatomic cation homeostasis"/>
    <property type="evidence" value="ECO:0007669"/>
    <property type="project" value="UniProtKB-ARBA"/>
</dbReference>
<evidence type="ECO:0000313" key="9">
    <source>
        <dbReference type="Proteomes" id="UP001211907"/>
    </source>
</evidence>
<comment type="caution">
    <text evidence="8">The sequence shown here is derived from an EMBL/GenBank/DDBJ whole genome shotgun (WGS) entry which is preliminary data.</text>
</comment>
<evidence type="ECO:0000256" key="3">
    <source>
        <dbReference type="ARBA" id="ARBA00022906"/>
    </source>
</evidence>
<keyword evidence="3" id="KW-0406">Ion transport</keyword>
<dbReference type="PANTHER" id="PTHR11562">
    <property type="entry name" value="CATION EFFLUX PROTEIN/ ZINC TRANSPORTER"/>
    <property type="match status" value="1"/>
</dbReference>
<dbReference type="InterPro" id="IPR002524">
    <property type="entry name" value="Cation_efflux"/>
</dbReference>
<evidence type="ECO:0000259" key="7">
    <source>
        <dbReference type="Pfam" id="PF01545"/>
    </source>
</evidence>
<dbReference type="EMBL" id="JADGJH010001653">
    <property type="protein sequence ID" value="KAJ3111224.1"/>
    <property type="molecule type" value="Genomic_DNA"/>
</dbReference>
<dbReference type="InterPro" id="IPR027469">
    <property type="entry name" value="Cation_efflux_TMD_sf"/>
</dbReference>
<sequence>MVTEHILPLLTATTITITPAAIPLVQAGLVSFLFFAIELTAGWWSGSVGILSEAMNLMVDVLTYAVSVAAVTVGAWKANQYYTFGYGRIELIGAIVTIMMNWGLAFGLLSESIYVFQNEKATVDAQIMITAGSISLCRSAWMLYVLRKSSAHSSSPLPPSSQYAHLTNIDDDDSAKLNQTQQASANKTLTSRSATSDENINVKVAIVNTTADFIGSLAVFTAALVLLVKPEWTVLDPVSGFVAGMATFLAPFTVVEQYFGVIMEGNKFGRREPYFVNYF</sequence>
<dbReference type="PANTHER" id="PTHR11562:SF17">
    <property type="entry name" value="RE54080P-RELATED"/>
    <property type="match status" value="1"/>
</dbReference>
<dbReference type="GO" id="GO:0005886">
    <property type="term" value="C:plasma membrane"/>
    <property type="evidence" value="ECO:0007669"/>
    <property type="project" value="TreeGrafter"/>
</dbReference>
<dbReference type="InterPro" id="IPR058533">
    <property type="entry name" value="Cation_efflux_TM"/>
</dbReference>